<dbReference type="eggNOG" id="ENOG503002P">
    <property type="taxonomic scope" value="Bacteria"/>
</dbReference>
<proteinExistence type="predicted"/>
<accession>D2QDW8</accession>
<dbReference type="EMBL" id="CP001769">
    <property type="protein sequence ID" value="ADB41184.1"/>
    <property type="molecule type" value="Genomic_DNA"/>
</dbReference>
<name>D2QDW8_SPILD</name>
<evidence type="ECO:0000313" key="2">
    <source>
        <dbReference type="EMBL" id="ADB41184.1"/>
    </source>
</evidence>
<evidence type="ECO:0000313" key="3">
    <source>
        <dbReference type="Proteomes" id="UP000002028"/>
    </source>
</evidence>
<sequence length="283" mass="30358">MRHAYLYSIGFLLLIAGACTPAADDILSANVQPVVQAYLVPGSPVSVSVTKQIPFADDTTGQGQPIDGLSLTITNNAKAYPLRSLGNGTYRGGAELAVKTGQTYQIDFDYSGHHISGSTVIPTRPVSFSSDQTEVYRTAITAGGGPGGFGGPGGQNQASSPVRLTWSNPTGDYYFVVVDNIETDPVSIVNQSNNPNRPVSNAARRFRSQPVQSDFTTIQPQSFQYFGRHRVVLFHLNPDYAALYKQNSTSTQNISTPPTTLTNGLGLFTGINTDTLYVTVKQQ</sequence>
<feature type="signal peptide" evidence="1">
    <location>
        <begin position="1"/>
        <end position="22"/>
    </location>
</feature>
<organism evidence="2 3">
    <name type="scientific">Spirosoma linguale (strain ATCC 33905 / DSM 74 / LMG 10896 / Claus 1)</name>
    <dbReference type="NCBI Taxonomy" id="504472"/>
    <lineage>
        <taxon>Bacteria</taxon>
        <taxon>Pseudomonadati</taxon>
        <taxon>Bacteroidota</taxon>
        <taxon>Cytophagia</taxon>
        <taxon>Cytophagales</taxon>
        <taxon>Cytophagaceae</taxon>
        <taxon>Spirosoma</taxon>
    </lineage>
</organism>
<protein>
    <recommendedName>
        <fullName evidence="4">DUF4249 domain-containing protein</fullName>
    </recommendedName>
</protein>
<dbReference type="Proteomes" id="UP000002028">
    <property type="component" value="Chromosome"/>
</dbReference>
<dbReference type="HOGENOM" id="CLU_1033699_0_0_10"/>
<keyword evidence="1" id="KW-0732">Signal</keyword>
<reference evidence="2 3" key="1">
    <citation type="journal article" date="2010" name="Stand. Genomic Sci.">
        <title>Complete genome sequence of Spirosoma linguale type strain (1).</title>
        <authorList>
            <person name="Lail K."/>
            <person name="Sikorski J."/>
            <person name="Saunders E."/>
            <person name="Lapidus A."/>
            <person name="Glavina Del Rio T."/>
            <person name="Copeland A."/>
            <person name="Tice H."/>
            <person name="Cheng J.-F."/>
            <person name="Lucas S."/>
            <person name="Nolan M."/>
            <person name="Bruce D."/>
            <person name="Goodwin L."/>
            <person name="Pitluck S."/>
            <person name="Ivanova N."/>
            <person name="Mavromatis K."/>
            <person name="Ovchinnikova G."/>
            <person name="Pati A."/>
            <person name="Chen A."/>
            <person name="Palaniappan K."/>
            <person name="Land M."/>
            <person name="Hauser L."/>
            <person name="Chang Y.-J."/>
            <person name="Jeffries C.D."/>
            <person name="Chain P."/>
            <person name="Brettin T."/>
            <person name="Detter J.C."/>
            <person name="Schuetze A."/>
            <person name="Rohde M."/>
            <person name="Tindall B.J."/>
            <person name="Goeker M."/>
            <person name="Bristow J."/>
            <person name="Eisen J.A."/>
            <person name="Markowitz V."/>
            <person name="Hugenholtz P."/>
            <person name="Kyrpides N.C."/>
            <person name="Klenk H.-P."/>
            <person name="Chen F."/>
        </authorList>
    </citation>
    <scope>NUCLEOTIDE SEQUENCE [LARGE SCALE GENOMIC DNA]</scope>
    <source>
        <strain evidence="3">ATCC 33905 / DSM 74 / LMG 10896 / Claus 1</strain>
    </source>
</reference>
<dbReference type="KEGG" id="sli:Slin_5212"/>
<dbReference type="PROSITE" id="PS51257">
    <property type="entry name" value="PROKAR_LIPOPROTEIN"/>
    <property type="match status" value="1"/>
</dbReference>
<evidence type="ECO:0008006" key="4">
    <source>
        <dbReference type="Google" id="ProtNLM"/>
    </source>
</evidence>
<gene>
    <name evidence="2" type="ordered locus">Slin_5212</name>
</gene>
<feature type="chain" id="PRO_5003035445" description="DUF4249 domain-containing protein" evidence="1">
    <location>
        <begin position="23"/>
        <end position="283"/>
    </location>
</feature>
<dbReference type="RefSeq" id="WP_012929685.1">
    <property type="nucleotide sequence ID" value="NC_013730.1"/>
</dbReference>
<evidence type="ECO:0000256" key="1">
    <source>
        <dbReference type="SAM" id="SignalP"/>
    </source>
</evidence>
<dbReference type="AlphaFoldDB" id="D2QDW8"/>
<keyword evidence="3" id="KW-1185">Reference proteome</keyword>